<evidence type="ECO:0000313" key="3">
    <source>
        <dbReference type="Proteomes" id="UP001235744"/>
    </source>
</evidence>
<dbReference type="RefSeq" id="WP_306105732.1">
    <property type="nucleotide sequence ID" value="NZ_CP120988.1"/>
</dbReference>
<organism evidence="2 3">
    <name type="scientific">Streptomyces poriferorum</name>
    <dbReference type="NCBI Taxonomy" id="2798799"/>
    <lineage>
        <taxon>Bacteria</taxon>
        <taxon>Bacillati</taxon>
        <taxon>Actinomycetota</taxon>
        <taxon>Actinomycetes</taxon>
        <taxon>Kitasatosporales</taxon>
        <taxon>Streptomycetaceae</taxon>
        <taxon>Streptomyces</taxon>
    </lineage>
</organism>
<protein>
    <submittedName>
        <fullName evidence="2">Cobalamin biosynthesis protein CbiX</fullName>
    </submittedName>
</protein>
<evidence type="ECO:0000313" key="2">
    <source>
        <dbReference type="EMBL" id="WLQ54605.1"/>
    </source>
</evidence>
<reference evidence="2 3" key="1">
    <citation type="submission" date="2023-03" db="EMBL/GenBank/DDBJ databases">
        <title>Isolation and description of six Streptomyces strains from soil environments, able to metabolize different microbial glucans.</title>
        <authorList>
            <person name="Widen T."/>
            <person name="Larsbrink J."/>
        </authorList>
    </citation>
    <scope>NUCLEOTIDE SEQUENCE [LARGE SCALE GENOMIC DNA]</scope>
    <source>
        <strain evidence="2 3">Alt2</strain>
    </source>
</reference>
<name>A0ABY9IHC3_9ACTN</name>
<dbReference type="Proteomes" id="UP001235744">
    <property type="component" value="Chromosome"/>
</dbReference>
<evidence type="ECO:0000256" key="1">
    <source>
        <dbReference type="SAM" id="MobiDB-lite"/>
    </source>
</evidence>
<accession>A0ABY9IHC3</accession>
<proteinExistence type="predicted"/>
<keyword evidence="3" id="KW-1185">Reference proteome</keyword>
<dbReference type="SUPFAM" id="SSF53800">
    <property type="entry name" value="Chelatase"/>
    <property type="match status" value="1"/>
</dbReference>
<feature type="region of interest" description="Disordered" evidence="1">
    <location>
        <begin position="233"/>
        <end position="315"/>
    </location>
</feature>
<feature type="compositionally biased region" description="Basic and acidic residues" evidence="1">
    <location>
        <begin position="242"/>
        <end position="292"/>
    </location>
</feature>
<gene>
    <name evidence="2" type="ORF">P8A19_03710</name>
</gene>
<dbReference type="EMBL" id="CP120988">
    <property type="protein sequence ID" value="WLQ54605.1"/>
    <property type="molecule type" value="Genomic_DNA"/>
</dbReference>
<sequence length="315" mass="33346">MAEPVAVIAVCGHEAAYGRALDGVVDAGVSIVSSGRELFRSIAAHGRRNTETVVVPMTLGRDPDLVADTARTLRAVPAGERGTTVLAEPFGTSQHLVAWLRAAAGRVPETSALLVTAPSGDPFEDAELYRIAALVRRYGRSGLVEVAFTGGDPDPAEGIRRCRLLGAQRVTLVPAAFALPDVPEAETVPVDRAGPLIPASALRRVLGERVADARRRWREHGDDGVAAGLTAAENHGHSHTHPPGEGHDHGHGHPHDPGHPHEHSHDPGHDHGHSHDPGHDHEHDPGHPHEHGPGPLHTHRHPSAPGADRVIRSIA</sequence>